<evidence type="ECO:0000313" key="2">
    <source>
        <dbReference type="Proteomes" id="UP001631993"/>
    </source>
</evidence>
<reference evidence="1 2" key="1">
    <citation type="submission" date="2024-12" db="EMBL/GenBank/DDBJ databases">
        <title>Forecasting of Potato common scab and diversities of Pathogenic streptomyces spp. in china.</title>
        <authorList>
            <person name="Handique U."/>
            <person name="Wu J."/>
        </authorList>
    </citation>
    <scope>NUCLEOTIDE SEQUENCE [LARGE SCALE GENOMIC DNA]</scope>
    <source>
        <strain evidence="1 2">ZRIMU1585</strain>
    </source>
</reference>
<sequence length="79" mass="8450">MATSAGNEQEHKAFQLQQAGATVALVKEAATAEGLRTAVSPVLISLERREQIADQARVAGRPDAADRLTNVLLHVATEW</sequence>
<keyword evidence="2" id="KW-1185">Reference proteome</keyword>
<accession>A0ABW9IX08</accession>
<dbReference type="Gene3D" id="3.40.50.2000">
    <property type="entry name" value="Glycogen Phosphorylase B"/>
    <property type="match status" value="1"/>
</dbReference>
<protein>
    <submittedName>
        <fullName evidence="1">Uncharacterized protein</fullName>
    </submittedName>
</protein>
<comment type="caution">
    <text evidence="1">The sequence shown here is derived from an EMBL/GenBank/DDBJ whole genome shotgun (WGS) entry which is preliminary data.</text>
</comment>
<evidence type="ECO:0000313" key="1">
    <source>
        <dbReference type="EMBL" id="MFM9651589.1"/>
    </source>
</evidence>
<dbReference type="RefSeq" id="WP_369277607.1">
    <property type="nucleotide sequence ID" value="NZ_JBJVMW010000013.1"/>
</dbReference>
<name>A0ABW9IX08_STRGJ</name>
<gene>
    <name evidence="1" type="ORF">ACKI1S_36240</name>
</gene>
<proteinExistence type="predicted"/>
<organism evidence="1 2">
    <name type="scientific">Streptomyces galilaeus</name>
    <dbReference type="NCBI Taxonomy" id="33899"/>
    <lineage>
        <taxon>Bacteria</taxon>
        <taxon>Bacillati</taxon>
        <taxon>Actinomycetota</taxon>
        <taxon>Actinomycetes</taxon>
        <taxon>Kitasatosporales</taxon>
        <taxon>Streptomycetaceae</taxon>
        <taxon>Streptomyces</taxon>
    </lineage>
</organism>
<dbReference type="SUPFAM" id="SSF53756">
    <property type="entry name" value="UDP-Glycosyltransferase/glycogen phosphorylase"/>
    <property type="match status" value="1"/>
</dbReference>
<dbReference type="EMBL" id="JBJVNE010000022">
    <property type="protein sequence ID" value="MFM9651589.1"/>
    <property type="molecule type" value="Genomic_DNA"/>
</dbReference>
<dbReference type="Proteomes" id="UP001631993">
    <property type="component" value="Unassembled WGS sequence"/>
</dbReference>